<dbReference type="OrthoDB" id="9798454at2"/>
<dbReference type="AlphaFoldDB" id="C3X9G3"/>
<dbReference type="GeneID" id="77135171"/>
<dbReference type="Gene3D" id="3.40.50.360">
    <property type="match status" value="1"/>
</dbReference>
<name>C3X9G3_OXAFO</name>
<dbReference type="PANTHER" id="PTHR47307">
    <property type="entry name" value="GLUTATHIONE-REGULATED POTASSIUM-EFFLUX SYSTEM ANCILLARY PROTEIN KEFG"/>
    <property type="match status" value="1"/>
</dbReference>
<evidence type="ECO:0000259" key="2">
    <source>
        <dbReference type="Pfam" id="PF02525"/>
    </source>
</evidence>
<feature type="domain" description="Flavodoxin-like fold" evidence="2">
    <location>
        <begin position="1"/>
        <end position="169"/>
    </location>
</feature>
<organism evidence="3 4">
    <name type="scientific">Oxalobacter formigenes OXCC13</name>
    <dbReference type="NCBI Taxonomy" id="556269"/>
    <lineage>
        <taxon>Bacteria</taxon>
        <taxon>Pseudomonadati</taxon>
        <taxon>Pseudomonadota</taxon>
        <taxon>Betaproteobacteria</taxon>
        <taxon>Burkholderiales</taxon>
        <taxon>Oxalobacteraceae</taxon>
        <taxon>Oxalobacter</taxon>
    </lineage>
</organism>
<dbReference type="Pfam" id="PF02525">
    <property type="entry name" value="Flavodoxin_2"/>
    <property type="match status" value="1"/>
</dbReference>
<sequence>MNTLVIVSHPYPSQSTVIRTLAREAESIPDVTVRNLETLYGNDVTGFDIPTEQKAHEGTERIVYLFPLHWFNLTPMMKAYFNEVWSYGWCYGPNGTALKGKEMLVVTSAGAAAEAYSHQSPLDCTMEDVLTPFKACAGYVGMTYLNPLVFYKAEEADEKTLGQFRKVFSERLQE</sequence>
<accession>C3X9G3</accession>
<reference evidence="3 4" key="1">
    <citation type="submission" date="2009-02" db="EMBL/GenBank/DDBJ databases">
        <title>The Genome Sequence of Oxalobacter formigenes OXCC13.</title>
        <authorList>
            <consortium name="The Broad Institute Genome Sequencing Platform"/>
            <person name="Ward D."/>
            <person name="Young S.K."/>
            <person name="Kodira C.D."/>
            <person name="Zeng Q."/>
            <person name="Koehrsen M."/>
            <person name="Alvarado L."/>
            <person name="Berlin A."/>
            <person name="Borenstein D."/>
            <person name="Chen Z."/>
            <person name="Engels R."/>
            <person name="Freedman E."/>
            <person name="Gellesch M."/>
            <person name="Goldberg J."/>
            <person name="Griggs A."/>
            <person name="Gujja S."/>
            <person name="Heiman D."/>
            <person name="Hepburn T."/>
            <person name="Howarth C."/>
            <person name="Jen D."/>
            <person name="Larson L."/>
            <person name="Lewis B."/>
            <person name="Mehta T."/>
            <person name="Park D."/>
            <person name="Pearson M."/>
            <person name="Roberts A."/>
            <person name="Saif S."/>
            <person name="Shea T."/>
            <person name="Shenoy N."/>
            <person name="Sisk P."/>
            <person name="Stolte C."/>
            <person name="Sykes S."/>
            <person name="Walk T."/>
            <person name="White J."/>
            <person name="Yandava C."/>
            <person name="Allison M.J."/>
            <person name="Lander E."/>
            <person name="Nusbaum C."/>
            <person name="Galagan J."/>
            <person name="Birren B."/>
        </authorList>
    </citation>
    <scope>NUCLEOTIDE SEQUENCE [LARGE SCALE GENOMIC DNA]</scope>
    <source>
        <strain evidence="3 4">OXCC13</strain>
    </source>
</reference>
<dbReference type="GO" id="GO:0009055">
    <property type="term" value="F:electron transfer activity"/>
    <property type="evidence" value="ECO:0007669"/>
    <property type="project" value="TreeGrafter"/>
</dbReference>
<evidence type="ECO:0000313" key="4">
    <source>
        <dbReference type="Proteomes" id="UP000005089"/>
    </source>
</evidence>
<dbReference type="STRING" id="847.BRW83_1289"/>
<dbReference type="SUPFAM" id="SSF52218">
    <property type="entry name" value="Flavoproteins"/>
    <property type="match status" value="1"/>
</dbReference>
<dbReference type="Proteomes" id="UP000005089">
    <property type="component" value="Unassembled WGS sequence"/>
</dbReference>
<keyword evidence="1" id="KW-0560">Oxidoreductase</keyword>
<dbReference type="GO" id="GO:0003955">
    <property type="term" value="F:NAD(P)H dehydrogenase (quinone) activity"/>
    <property type="evidence" value="ECO:0007669"/>
    <property type="project" value="TreeGrafter"/>
</dbReference>
<dbReference type="GO" id="GO:0010181">
    <property type="term" value="F:FMN binding"/>
    <property type="evidence" value="ECO:0007669"/>
    <property type="project" value="TreeGrafter"/>
</dbReference>
<dbReference type="RefSeq" id="WP_005880600.1">
    <property type="nucleotide sequence ID" value="NZ_CP019430.1"/>
</dbReference>
<keyword evidence="4" id="KW-1185">Reference proteome</keyword>
<dbReference type="EMBL" id="GG658170">
    <property type="protein sequence ID" value="EEO29839.1"/>
    <property type="molecule type" value="Genomic_DNA"/>
</dbReference>
<evidence type="ECO:0000313" key="3">
    <source>
        <dbReference type="EMBL" id="EEO29839.1"/>
    </source>
</evidence>
<gene>
    <name evidence="3" type="ORF">OFBG_00867</name>
</gene>
<dbReference type="InterPro" id="IPR029039">
    <property type="entry name" value="Flavoprotein-like_sf"/>
</dbReference>
<dbReference type="eggNOG" id="COG2249">
    <property type="taxonomic scope" value="Bacteria"/>
</dbReference>
<evidence type="ECO:0000256" key="1">
    <source>
        <dbReference type="ARBA" id="ARBA00023002"/>
    </source>
</evidence>
<dbReference type="InterPro" id="IPR003680">
    <property type="entry name" value="Flavodoxin_fold"/>
</dbReference>
<proteinExistence type="predicted"/>
<dbReference type="PANTHER" id="PTHR47307:SF1">
    <property type="entry name" value="GLUTATHIONE-REGULATED POTASSIUM-EFFLUX SYSTEM ANCILLARY PROTEIN KEFG"/>
    <property type="match status" value="1"/>
</dbReference>
<protein>
    <submittedName>
        <fullName evidence="3">Flavodoxin-like protein</fullName>
    </submittedName>
</protein>
<dbReference type="InterPro" id="IPR046980">
    <property type="entry name" value="KefG/KefF"/>
</dbReference>
<dbReference type="HOGENOM" id="CLU_058643_0_2_4"/>